<evidence type="ECO:0000313" key="1">
    <source>
        <dbReference type="EMBL" id="KKN74111.1"/>
    </source>
</evidence>
<dbReference type="AlphaFoldDB" id="A0A0F9VKT1"/>
<gene>
    <name evidence="1" type="ORF">LCGC14_0394510</name>
</gene>
<protein>
    <submittedName>
        <fullName evidence="1">Uncharacterized protein</fullName>
    </submittedName>
</protein>
<proteinExistence type="predicted"/>
<name>A0A0F9VKT1_9ZZZZ</name>
<accession>A0A0F9VKT1</accession>
<comment type="caution">
    <text evidence="1">The sequence shown here is derived from an EMBL/GenBank/DDBJ whole genome shotgun (WGS) entry which is preliminary data.</text>
</comment>
<sequence>MSKPMFDYLVVVCGGAGENVFENEWTIKAKNITEALGIASGAIENYDMTIVSIEQVD</sequence>
<organism evidence="1">
    <name type="scientific">marine sediment metagenome</name>
    <dbReference type="NCBI Taxonomy" id="412755"/>
    <lineage>
        <taxon>unclassified sequences</taxon>
        <taxon>metagenomes</taxon>
        <taxon>ecological metagenomes</taxon>
    </lineage>
</organism>
<dbReference type="EMBL" id="LAZR01000332">
    <property type="protein sequence ID" value="KKN74111.1"/>
    <property type="molecule type" value="Genomic_DNA"/>
</dbReference>
<reference evidence="1" key="1">
    <citation type="journal article" date="2015" name="Nature">
        <title>Complex archaea that bridge the gap between prokaryotes and eukaryotes.</title>
        <authorList>
            <person name="Spang A."/>
            <person name="Saw J.H."/>
            <person name="Jorgensen S.L."/>
            <person name="Zaremba-Niedzwiedzka K."/>
            <person name="Martijn J."/>
            <person name="Lind A.E."/>
            <person name="van Eijk R."/>
            <person name="Schleper C."/>
            <person name="Guy L."/>
            <person name="Ettema T.J."/>
        </authorList>
    </citation>
    <scope>NUCLEOTIDE SEQUENCE</scope>
</reference>